<dbReference type="AlphaFoldDB" id="A0A7J4KW43"/>
<sequence>MFLSKPCFPVTVQKEELEGIAKEALKERHWHNFKISSTSLVFSPFYFFSYDAFFEEKSEETGALVVKDTQAGSMALNAVSGEFDEGIAGIADSEEPVMLKESPAPEGVEVEVERASISESEVKRISPIRLAATLGVARHNVEISKLSLAFVPFWLLSLQDSSGKSFELSVNAVNGEVLESEEIPFREKGALELTGETISELKKPSAWLDYSKRVLARIAGSGILHSIGKALLTNRIVQAIILVIIALIVFWPR</sequence>
<keyword evidence="1" id="KW-0472">Membrane</keyword>
<accession>A0A7J4KW43</accession>
<evidence type="ECO:0000256" key="1">
    <source>
        <dbReference type="SAM" id="Phobius"/>
    </source>
</evidence>
<dbReference type="EMBL" id="DUFJ01000080">
    <property type="protein sequence ID" value="HIH33339.1"/>
    <property type="molecule type" value="Genomic_DNA"/>
</dbReference>
<name>A0A7J4KW43_9ARCH</name>
<organism evidence="2 3">
    <name type="scientific">Candidatus Iainarchaeum sp</name>
    <dbReference type="NCBI Taxonomy" id="3101447"/>
    <lineage>
        <taxon>Archaea</taxon>
        <taxon>Candidatus Iainarchaeota</taxon>
        <taxon>Candidatus Iainarchaeia</taxon>
        <taxon>Candidatus Iainarchaeales</taxon>
        <taxon>Candidatus Iainarchaeaceae</taxon>
        <taxon>Candidatus Iainarchaeum</taxon>
    </lineage>
</organism>
<evidence type="ECO:0000313" key="3">
    <source>
        <dbReference type="Proteomes" id="UP000527315"/>
    </source>
</evidence>
<feature type="transmembrane region" description="Helical" evidence="1">
    <location>
        <begin position="232"/>
        <end position="251"/>
    </location>
</feature>
<protein>
    <submittedName>
        <fullName evidence="2">Uncharacterized protein</fullName>
    </submittedName>
</protein>
<gene>
    <name evidence="2" type="ORF">HA227_03730</name>
</gene>
<proteinExistence type="predicted"/>
<comment type="caution">
    <text evidence="2">The sequence shown here is derived from an EMBL/GenBank/DDBJ whole genome shotgun (WGS) entry which is preliminary data.</text>
</comment>
<reference evidence="3" key="1">
    <citation type="journal article" date="2020" name="bioRxiv">
        <title>A rank-normalized archaeal taxonomy based on genome phylogeny resolves widespread incomplete and uneven classifications.</title>
        <authorList>
            <person name="Rinke C."/>
            <person name="Chuvochina M."/>
            <person name="Mussig A.J."/>
            <person name="Chaumeil P.-A."/>
            <person name="Waite D.W."/>
            <person name="Whitman W.B."/>
            <person name="Parks D.H."/>
            <person name="Hugenholtz P."/>
        </authorList>
    </citation>
    <scope>NUCLEOTIDE SEQUENCE [LARGE SCALE GENOMIC DNA]</scope>
</reference>
<evidence type="ECO:0000313" key="2">
    <source>
        <dbReference type="EMBL" id="HIH33339.1"/>
    </source>
</evidence>
<keyword evidence="1" id="KW-0812">Transmembrane</keyword>
<keyword evidence="1" id="KW-1133">Transmembrane helix</keyword>
<dbReference type="Proteomes" id="UP000527315">
    <property type="component" value="Unassembled WGS sequence"/>
</dbReference>